<protein>
    <submittedName>
        <fullName evidence="1">ABC superfamily ATP binding cassette transporter, ABC protein</fullName>
    </submittedName>
</protein>
<dbReference type="EMBL" id="CP003854">
    <property type="protein sequence ID" value="AFT82525.1"/>
    <property type="molecule type" value="Genomic_DNA"/>
</dbReference>
<reference evidence="1 2" key="1">
    <citation type="journal article" date="2012" name="J. Bacteriol.">
        <title>Complete genome sequence of Leuconostoc carnosum strain JB16, isolated from Kimchi.</title>
        <authorList>
            <person name="Jung J.Y."/>
            <person name="Lee S.H."/>
            <person name="Jeon C.O."/>
        </authorList>
    </citation>
    <scope>NUCLEOTIDE SEQUENCE [LARGE SCALE GENOMIC DNA]</scope>
    <source>
        <strain evidence="1 2">JB16</strain>
        <plasmid evidence="1 2">pKLC3</plasmid>
    </source>
</reference>
<geneLocation type="plasmid" evidence="1 2">
    <name>pKLC3</name>
</geneLocation>
<evidence type="ECO:0000313" key="2">
    <source>
        <dbReference type="Proteomes" id="UP000006299"/>
    </source>
</evidence>
<dbReference type="HOGENOM" id="CLU_3329594_0_0_9"/>
<keyword evidence="1" id="KW-0614">Plasmid</keyword>
<evidence type="ECO:0000313" key="1">
    <source>
        <dbReference type="EMBL" id="AFT82525.1"/>
    </source>
</evidence>
<dbReference type="AlphaFoldDB" id="K0DCD2"/>
<proteinExistence type="predicted"/>
<gene>
    <name evidence="1" type="ordered locus">C270_08246</name>
</gene>
<keyword evidence="2" id="KW-1185">Reference proteome</keyword>
<name>K0DCD2_LEUCJ</name>
<accession>K0DCD2</accession>
<sequence>MATIEIKHLTFGFDIQGKLLFDDINVNISSQWKLVLVY</sequence>
<dbReference type="Proteomes" id="UP000006299">
    <property type="component" value="Plasmid pKLC3"/>
</dbReference>
<dbReference type="KEGG" id="lcn:C270_08246"/>
<organism evidence="1 2">
    <name type="scientific">Leuconostoc carnosum (strain JB16)</name>
    <dbReference type="NCBI Taxonomy" id="1229758"/>
    <lineage>
        <taxon>Bacteria</taxon>
        <taxon>Bacillati</taxon>
        <taxon>Bacillota</taxon>
        <taxon>Bacilli</taxon>
        <taxon>Lactobacillales</taxon>
        <taxon>Lactobacillaceae</taxon>
        <taxon>Leuconostoc</taxon>
    </lineage>
</organism>